<evidence type="ECO:0000313" key="1">
    <source>
        <dbReference type="EMBL" id="CAF5156127.1"/>
    </source>
</evidence>
<gene>
    <name evidence="1" type="ORF">GIL414_LOCUS65414</name>
</gene>
<name>A0A8S3G911_9BILA</name>
<dbReference type="Proteomes" id="UP000681720">
    <property type="component" value="Unassembled WGS sequence"/>
</dbReference>
<proteinExistence type="predicted"/>
<feature type="non-terminal residue" evidence="1">
    <location>
        <position position="1"/>
    </location>
</feature>
<protein>
    <submittedName>
        <fullName evidence="1">Uncharacterized protein</fullName>
    </submittedName>
</protein>
<organism evidence="1 2">
    <name type="scientific">Rotaria magnacalcarata</name>
    <dbReference type="NCBI Taxonomy" id="392030"/>
    <lineage>
        <taxon>Eukaryota</taxon>
        <taxon>Metazoa</taxon>
        <taxon>Spiralia</taxon>
        <taxon>Gnathifera</taxon>
        <taxon>Rotifera</taxon>
        <taxon>Eurotatoria</taxon>
        <taxon>Bdelloidea</taxon>
        <taxon>Philodinida</taxon>
        <taxon>Philodinidae</taxon>
        <taxon>Rotaria</taxon>
    </lineage>
</organism>
<dbReference type="AlphaFoldDB" id="A0A8S3G911"/>
<dbReference type="EMBL" id="CAJOBJ010293756">
    <property type="protein sequence ID" value="CAF5156127.1"/>
    <property type="molecule type" value="Genomic_DNA"/>
</dbReference>
<comment type="caution">
    <text evidence="1">The sequence shown here is derived from an EMBL/GenBank/DDBJ whole genome shotgun (WGS) entry which is preliminary data.</text>
</comment>
<sequence>SLPMIFDKEHCEILNKDHIVYSDDDGFYECTLAKNDDNGQLTYRMQILTNDQLAEYYVVTENSNGQISVELCHSDINLVKSKFCSL</sequence>
<reference evidence="1" key="1">
    <citation type="submission" date="2021-02" db="EMBL/GenBank/DDBJ databases">
        <authorList>
            <person name="Nowell W R."/>
        </authorList>
    </citation>
    <scope>NUCLEOTIDE SEQUENCE</scope>
</reference>
<evidence type="ECO:0000313" key="2">
    <source>
        <dbReference type="Proteomes" id="UP000681720"/>
    </source>
</evidence>
<accession>A0A8S3G911</accession>